<dbReference type="EMBL" id="PP511666">
    <property type="protein sequence ID" value="XCD06394.1"/>
    <property type="molecule type" value="Genomic_DNA"/>
</dbReference>
<accession>A0AAU8AVP7</accession>
<sequence>MSLISTAVGAANASMANYLNSGANQIAQLKGVAQSNSAKSAEQASILREWQEKQNAKAMEFNASEAAKNRDWQEMMSNTAHQREVKDLMAAGLNPVLSAMNGNGAAVGSGATASGVTSAGAKGEQDTSASGAIANLLGSILAANTQIQAANVNARTQEAVADKYTAMEKIVSEINAAASSYAADQHLKGSYASAAAARYGADAAKAASMFASTNSSAASRYATDKSYDSSAAQRSQSWNEKVTFGTGTKTGLVGQFAELIAQLNGTSFNDILGSGSSTSKPVGGARRK</sequence>
<proteinExistence type="predicted"/>
<organism evidence="1">
    <name type="scientific">Dulem virus 195</name>
    <dbReference type="NCBI Taxonomy" id="3145672"/>
    <lineage>
        <taxon>Viruses</taxon>
        <taxon>Monodnaviria</taxon>
        <taxon>Sangervirae</taxon>
        <taxon>Phixviricota</taxon>
        <taxon>Malgrandaviricetes</taxon>
        <taxon>Petitvirales</taxon>
        <taxon>Microviridae</taxon>
        <taxon>Microvirus</taxon>
    </lineage>
</organism>
<reference evidence="1" key="1">
    <citation type="submission" date="2024-03" db="EMBL/GenBank/DDBJ databases">
        <title>Diverse circular DNA viruses in blood, oral, and fecal samples of captive lemurs.</title>
        <authorList>
            <person name="Paietta E.N."/>
            <person name="Kraberger S."/>
            <person name="Lund M.C."/>
            <person name="Custer J.M."/>
            <person name="Vargas K.M."/>
            <person name="Ehmke E.E."/>
            <person name="Yoder A.D."/>
            <person name="Varsani A."/>
        </authorList>
    </citation>
    <scope>NUCLEOTIDE SEQUENCE</scope>
    <source>
        <strain evidence="1">Duke_21_67</strain>
        <strain evidence="2">Duke_25FS_94</strain>
        <strain evidence="3">Duke_29_39</strain>
    </source>
</reference>
<name>A0AAU8AVP7_9VIRU</name>
<protein>
    <submittedName>
        <fullName evidence="1">DNA pilot protein</fullName>
    </submittedName>
</protein>
<evidence type="ECO:0000313" key="2">
    <source>
        <dbReference type="EMBL" id="XCD06394.1"/>
    </source>
</evidence>
<evidence type="ECO:0000313" key="1">
    <source>
        <dbReference type="EMBL" id="XCD03985.1"/>
    </source>
</evidence>
<dbReference type="EMBL" id="PP511409">
    <property type="protein sequence ID" value="XCD03985.1"/>
    <property type="molecule type" value="Genomic_DNA"/>
</dbReference>
<evidence type="ECO:0000313" key="3">
    <source>
        <dbReference type="EMBL" id="XCD08167.1"/>
    </source>
</evidence>
<dbReference type="EMBL" id="PP511865">
    <property type="protein sequence ID" value="XCD08167.1"/>
    <property type="molecule type" value="Genomic_DNA"/>
</dbReference>